<evidence type="ECO:0000313" key="4">
    <source>
        <dbReference type="EMBL" id="KAF9466047.1"/>
    </source>
</evidence>
<dbReference type="AlphaFoldDB" id="A0A9P5YC43"/>
<evidence type="ECO:0000256" key="1">
    <source>
        <dbReference type="PROSITE-ProRule" id="PRU00453"/>
    </source>
</evidence>
<evidence type="ECO:0000313" key="5">
    <source>
        <dbReference type="Proteomes" id="UP000807353"/>
    </source>
</evidence>
<protein>
    <recommendedName>
        <fullName evidence="3">HIT-type domain-containing protein</fullName>
    </recommendedName>
</protein>
<keyword evidence="5" id="KW-1185">Reference proteome</keyword>
<dbReference type="Proteomes" id="UP000807353">
    <property type="component" value="Unassembled WGS sequence"/>
</dbReference>
<keyword evidence="1" id="KW-0863">Zinc-finger</keyword>
<dbReference type="PROSITE" id="PS51083">
    <property type="entry name" value="ZF_HIT"/>
    <property type="match status" value="1"/>
</dbReference>
<dbReference type="GO" id="GO:0008270">
    <property type="term" value="F:zinc ion binding"/>
    <property type="evidence" value="ECO:0007669"/>
    <property type="project" value="UniProtKB-UniRule"/>
</dbReference>
<dbReference type="PANTHER" id="PTHR15555">
    <property type="entry name" value="ZINC FINGER HIT DOMAIN CONTAINING PROTEIN 2 PROTEIN FON -RELATED"/>
    <property type="match status" value="1"/>
</dbReference>
<accession>A0A9P5YC43</accession>
<gene>
    <name evidence="4" type="ORF">BDZ94DRAFT_1158742</name>
</gene>
<dbReference type="PANTHER" id="PTHR15555:SF0">
    <property type="entry name" value="ZINC FINGER HIT DOMAIN-CONTAINING PROTEIN 2"/>
    <property type="match status" value="1"/>
</dbReference>
<reference evidence="4" key="1">
    <citation type="submission" date="2020-11" db="EMBL/GenBank/DDBJ databases">
        <authorList>
            <consortium name="DOE Joint Genome Institute"/>
            <person name="Ahrendt S."/>
            <person name="Riley R."/>
            <person name="Andreopoulos W."/>
            <person name="Labutti K."/>
            <person name="Pangilinan J."/>
            <person name="Ruiz-Duenas F.J."/>
            <person name="Barrasa J.M."/>
            <person name="Sanchez-Garcia M."/>
            <person name="Camarero S."/>
            <person name="Miyauchi S."/>
            <person name="Serrano A."/>
            <person name="Linde D."/>
            <person name="Babiker R."/>
            <person name="Drula E."/>
            <person name="Ayuso-Fernandez I."/>
            <person name="Pacheco R."/>
            <person name="Padilla G."/>
            <person name="Ferreira P."/>
            <person name="Barriuso J."/>
            <person name="Kellner H."/>
            <person name="Castanera R."/>
            <person name="Alfaro M."/>
            <person name="Ramirez L."/>
            <person name="Pisabarro A.G."/>
            <person name="Kuo A."/>
            <person name="Tritt A."/>
            <person name="Lipzen A."/>
            <person name="He G."/>
            <person name="Yan M."/>
            <person name="Ng V."/>
            <person name="Cullen D."/>
            <person name="Martin F."/>
            <person name="Rosso M.-N."/>
            <person name="Henrissat B."/>
            <person name="Hibbett D."/>
            <person name="Martinez A.T."/>
            <person name="Grigoriev I.V."/>
        </authorList>
    </citation>
    <scope>NUCLEOTIDE SEQUENCE</scope>
    <source>
        <strain evidence="4">CBS 247.69</strain>
    </source>
</reference>
<keyword evidence="1" id="KW-0862">Zinc</keyword>
<name>A0A9P5YC43_9AGAR</name>
<evidence type="ECO:0000256" key="2">
    <source>
        <dbReference type="SAM" id="MobiDB-lite"/>
    </source>
</evidence>
<sequence>MHNYLSLLTHKSPRCRRQFSKYTCPTCNVPYCSLTCFRAPAHSQCSETFYKKEVETEIRSEPTKTPQERLRMMELLKKFEEENSKDNLDILGKEDEEEDEDGGSDLMLRFQGIDLDSSPPIDLWSKLTPKEQTQFMKILEDPSSELAQQLLASEELENERRDPWWESSAFENGDLPPRRLYGKQPQAIRIPVSMVKPMRGSPLQYNICALCIAYSYTTRHLASSPLSSLYHGNDDVQEGRRLIAKLAPFLTERKTTTLYTNLSSLITDIWARFDPGEMTSELFALLLRDVSYLIRPLPVTTLLPQPENLTEINPSSHPHINLILVFSDLTALFEAPTSKVQTPKNHIALKLLFYAAHTLSIPSPIFRALAQEAHERSTRYQNAEKDPAAADLVSERKQARKTDPIIEEI</sequence>
<proteinExistence type="predicted"/>
<feature type="region of interest" description="Disordered" evidence="2">
    <location>
        <begin position="378"/>
        <end position="409"/>
    </location>
</feature>
<comment type="caution">
    <text evidence="4">The sequence shown here is derived from an EMBL/GenBank/DDBJ whole genome shotgun (WGS) entry which is preliminary data.</text>
</comment>
<dbReference type="Pfam" id="PF04438">
    <property type="entry name" value="zf-HIT"/>
    <property type="match status" value="1"/>
</dbReference>
<dbReference type="InterPro" id="IPR007529">
    <property type="entry name" value="Znf_HIT"/>
</dbReference>
<organism evidence="4 5">
    <name type="scientific">Collybia nuda</name>
    <dbReference type="NCBI Taxonomy" id="64659"/>
    <lineage>
        <taxon>Eukaryota</taxon>
        <taxon>Fungi</taxon>
        <taxon>Dikarya</taxon>
        <taxon>Basidiomycota</taxon>
        <taxon>Agaricomycotina</taxon>
        <taxon>Agaricomycetes</taxon>
        <taxon>Agaricomycetidae</taxon>
        <taxon>Agaricales</taxon>
        <taxon>Tricholomatineae</taxon>
        <taxon>Clitocybaceae</taxon>
        <taxon>Collybia</taxon>
    </lineage>
</organism>
<dbReference type="EMBL" id="MU150243">
    <property type="protein sequence ID" value="KAF9466047.1"/>
    <property type="molecule type" value="Genomic_DNA"/>
</dbReference>
<keyword evidence="1" id="KW-0479">Metal-binding</keyword>
<dbReference type="SUPFAM" id="SSF144232">
    <property type="entry name" value="HIT/MYND zinc finger-like"/>
    <property type="match status" value="1"/>
</dbReference>
<dbReference type="CDD" id="cd23024">
    <property type="entry name" value="zf-HIT_ZNHIT2-3"/>
    <property type="match status" value="1"/>
</dbReference>
<dbReference type="Gene3D" id="3.30.60.190">
    <property type="match status" value="1"/>
</dbReference>
<dbReference type="InterPro" id="IPR039646">
    <property type="entry name" value="ZNHIT2"/>
</dbReference>
<evidence type="ECO:0000259" key="3">
    <source>
        <dbReference type="PROSITE" id="PS51083"/>
    </source>
</evidence>
<feature type="domain" description="HIT-type" evidence="3">
    <location>
        <begin position="12"/>
        <end position="45"/>
    </location>
</feature>
<dbReference type="OrthoDB" id="18412at2759"/>